<sequence length="221" mass="25109">MKLQKDIFLNTEGDQWYLRNKEHYSLSKQEESLLIKSLKTIEAAPAQVLEIGCSNGTRLNDLQHSFGSECHGVDPSSVAIEEGNTHFPALRLQVGTADSLPFQDNQFDLVIFGFCLYLCDRRDLFKIAAEADRCLMDGGLLAITDFQPPFAYRNGYSHREGMFSYKMNYAKMFSWNPAYNEIYTVVTSHAGFSKRDVPDEKVAVTLLSKNESFAYPTEPYK</sequence>
<evidence type="ECO:0000313" key="5">
    <source>
        <dbReference type="Proteomes" id="UP000479293"/>
    </source>
</evidence>
<evidence type="ECO:0000256" key="2">
    <source>
        <dbReference type="ARBA" id="ARBA00022679"/>
    </source>
</evidence>
<keyword evidence="1 4" id="KW-0489">Methyltransferase</keyword>
<evidence type="ECO:0000313" key="4">
    <source>
        <dbReference type="EMBL" id="MPR35420.1"/>
    </source>
</evidence>
<gene>
    <name evidence="4" type="ORF">GBK04_19200</name>
</gene>
<proteinExistence type="predicted"/>
<name>A0A7C9BGP1_9BACT</name>
<dbReference type="InterPro" id="IPR041698">
    <property type="entry name" value="Methyltransf_25"/>
</dbReference>
<dbReference type="Gene3D" id="3.40.50.150">
    <property type="entry name" value="Vaccinia Virus protein VP39"/>
    <property type="match status" value="1"/>
</dbReference>
<dbReference type="AlphaFoldDB" id="A0A7C9BGP1"/>
<dbReference type="PANTHER" id="PTHR44942:SF4">
    <property type="entry name" value="METHYLTRANSFERASE TYPE 11 DOMAIN-CONTAINING PROTEIN"/>
    <property type="match status" value="1"/>
</dbReference>
<accession>A0A7C9BGP1</accession>
<evidence type="ECO:0000259" key="3">
    <source>
        <dbReference type="Pfam" id="PF13649"/>
    </source>
</evidence>
<dbReference type="GO" id="GO:0008168">
    <property type="term" value="F:methyltransferase activity"/>
    <property type="evidence" value="ECO:0007669"/>
    <property type="project" value="UniProtKB-KW"/>
</dbReference>
<protein>
    <submittedName>
        <fullName evidence="4">Methyltransferase domain-containing protein</fullName>
    </submittedName>
</protein>
<reference evidence="4 5" key="1">
    <citation type="submission" date="2019-10" db="EMBL/GenBank/DDBJ databases">
        <title>Draft Genome Sequence of Cytophagaceae sp. SJW1-29.</title>
        <authorList>
            <person name="Choi A."/>
        </authorList>
    </citation>
    <scope>NUCLEOTIDE SEQUENCE [LARGE SCALE GENOMIC DNA]</scope>
    <source>
        <strain evidence="4 5">SJW1-29</strain>
    </source>
</reference>
<dbReference type="GO" id="GO:0032259">
    <property type="term" value="P:methylation"/>
    <property type="evidence" value="ECO:0007669"/>
    <property type="project" value="UniProtKB-KW"/>
</dbReference>
<dbReference type="EMBL" id="WHLY01000002">
    <property type="protein sequence ID" value="MPR35420.1"/>
    <property type="molecule type" value="Genomic_DNA"/>
</dbReference>
<dbReference type="SUPFAM" id="SSF53335">
    <property type="entry name" value="S-adenosyl-L-methionine-dependent methyltransferases"/>
    <property type="match status" value="1"/>
</dbReference>
<feature type="domain" description="Methyltransferase" evidence="3">
    <location>
        <begin position="48"/>
        <end position="139"/>
    </location>
</feature>
<dbReference type="InterPro" id="IPR029063">
    <property type="entry name" value="SAM-dependent_MTases_sf"/>
</dbReference>
<dbReference type="Proteomes" id="UP000479293">
    <property type="component" value="Unassembled WGS sequence"/>
</dbReference>
<dbReference type="RefSeq" id="WP_152762454.1">
    <property type="nucleotide sequence ID" value="NZ_WHLY01000002.1"/>
</dbReference>
<keyword evidence="2 4" id="KW-0808">Transferase</keyword>
<keyword evidence="5" id="KW-1185">Reference proteome</keyword>
<organism evidence="4 5">
    <name type="scientific">Salmonirosea aquatica</name>
    <dbReference type="NCBI Taxonomy" id="2654236"/>
    <lineage>
        <taxon>Bacteria</taxon>
        <taxon>Pseudomonadati</taxon>
        <taxon>Bacteroidota</taxon>
        <taxon>Cytophagia</taxon>
        <taxon>Cytophagales</taxon>
        <taxon>Spirosomataceae</taxon>
        <taxon>Salmonirosea</taxon>
    </lineage>
</organism>
<dbReference type="CDD" id="cd02440">
    <property type="entry name" value="AdoMet_MTases"/>
    <property type="match status" value="1"/>
</dbReference>
<dbReference type="InterPro" id="IPR051052">
    <property type="entry name" value="Diverse_substrate_MTase"/>
</dbReference>
<dbReference type="Pfam" id="PF13649">
    <property type="entry name" value="Methyltransf_25"/>
    <property type="match status" value="1"/>
</dbReference>
<dbReference type="PANTHER" id="PTHR44942">
    <property type="entry name" value="METHYLTRANSF_11 DOMAIN-CONTAINING PROTEIN"/>
    <property type="match status" value="1"/>
</dbReference>
<comment type="caution">
    <text evidence="4">The sequence shown here is derived from an EMBL/GenBank/DDBJ whole genome shotgun (WGS) entry which is preliminary data.</text>
</comment>
<evidence type="ECO:0000256" key="1">
    <source>
        <dbReference type="ARBA" id="ARBA00022603"/>
    </source>
</evidence>